<evidence type="ECO:0000256" key="2">
    <source>
        <dbReference type="ARBA" id="ARBA00022741"/>
    </source>
</evidence>
<dbReference type="InterPro" id="IPR038718">
    <property type="entry name" value="SNF2-like_sf"/>
</dbReference>
<evidence type="ECO:0000259" key="7">
    <source>
        <dbReference type="PROSITE" id="PS50013"/>
    </source>
</evidence>
<evidence type="ECO:0000256" key="1">
    <source>
        <dbReference type="ARBA" id="ARBA00004123"/>
    </source>
</evidence>
<feature type="compositionally biased region" description="Basic and acidic residues" evidence="6">
    <location>
        <begin position="1408"/>
        <end position="1428"/>
    </location>
</feature>
<evidence type="ECO:0000256" key="3">
    <source>
        <dbReference type="ARBA" id="ARBA00022840"/>
    </source>
</evidence>
<dbReference type="Proteomes" id="UP001497522">
    <property type="component" value="Chromosome 10"/>
</dbReference>
<dbReference type="Pfam" id="PF00176">
    <property type="entry name" value="SNF2-rel_dom"/>
    <property type="match status" value="1"/>
</dbReference>
<organism evidence="8 9">
    <name type="scientific">Sphagnum jensenii</name>
    <dbReference type="NCBI Taxonomy" id="128206"/>
    <lineage>
        <taxon>Eukaryota</taxon>
        <taxon>Viridiplantae</taxon>
        <taxon>Streptophyta</taxon>
        <taxon>Embryophyta</taxon>
        <taxon>Bryophyta</taxon>
        <taxon>Sphagnophytina</taxon>
        <taxon>Sphagnopsida</taxon>
        <taxon>Sphagnales</taxon>
        <taxon>Sphagnaceae</taxon>
        <taxon>Sphagnum</taxon>
    </lineage>
</organism>
<reference evidence="8" key="1">
    <citation type="submission" date="2024-03" db="EMBL/GenBank/DDBJ databases">
        <authorList>
            <consortium name="ELIXIR-Norway"/>
            <consortium name="Elixir Norway"/>
        </authorList>
    </citation>
    <scope>NUCLEOTIDE SEQUENCE</scope>
</reference>
<feature type="compositionally biased region" description="Basic and acidic residues" evidence="6">
    <location>
        <begin position="1336"/>
        <end position="1360"/>
    </location>
</feature>
<dbReference type="Gene3D" id="2.40.50.40">
    <property type="match status" value="2"/>
</dbReference>
<keyword evidence="4" id="KW-0539">Nucleus</keyword>
<evidence type="ECO:0000313" key="9">
    <source>
        <dbReference type="Proteomes" id="UP001497522"/>
    </source>
</evidence>
<protein>
    <recommendedName>
        <fullName evidence="7">Chromo domain-containing protein</fullName>
    </recommendedName>
</protein>
<evidence type="ECO:0000313" key="8">
    <source>
        <dbReference type="EMBL" id="CAK9859038.1"/>
    </source>
</evidence>
<feature type="compositionally biased region" description="Basic and acidic residues" evidence="6">
    <location>
        <begin position="65"/>
        <end position="74"/>
    </location>
</feature>
<dbReference type="SUPFAM" id="SSF54160">
    <property type="entry name" value="Chromo domain-like"/>
    <property type="match status" value="2"/>
</dbReference>
<feature type="region of interest" description="Disordered" evidence="6">
    <location>
        <begin position="2480"/>
        <end position="2590"/>
    </location>
</feature>
<keyword evidence="3" id="KW-0067">ATP-binding</keyword>
<dbReference type="InterPro" id="IPR027417">
    <property type="entry name" value="P-loop_NTPase"/>
</dbReference>
<keyword evidence="9" id="KW-1185">Reference proteome</keyword>
<evidence type="ECO:0000256" key="6">
    <source>
        <dbReference type="SAM" id="MobiDB-lite"/>
    </source>
</evidence>
<feature type="domain" description="Chromo" evidence="7">
    <location>
        <begin position="943"/>
        <end position="997"/>
    </location>
</feature>
<keyword evidence="5" id="KW-0175">Coiled coil</keyword>
<feature type="compositionally biased region" description="Basic and acidic residues" evidence="6">
    <location>
        <begin position="175"/>
        <end position="191"/>
    </location>
</feature>
<feature type="compositionally biased region" description="Polar residues" evidence="6">
    <location>
        <begin position="2526"/>
        <end position="2544"/>
    </location>
</feature>
<dbReference type="Gene3D" id="6.10.250.1310">
    <property type="match status" value="1"/>
</dbReference>
<feature type="compositionally biased region" description="Polar residues" evidence="6">
    <location>
        <begin position="1846"/>
        <end position="1859"/>
    </location>
</feature>
<dbReference type="InterPro" id="IPR000953">
    <property type="entry name" value="Chromo/chromo_shadow_dom"/>
</dbReference>
<feature type="domain" description="Chromo" evidence="7">
    <location>
        <begin position="1024"/>
        <end position="1094"/>
    </location>
</feature>
<dbReference type="Gene3D" id="3.40.50.10810">
    <property type="entry name" value="Tandem AAA-ATPase domain"/>
    <property type="match status" value="1"/>
</dbReference>
<dbReference type="InterPro" id="IPR000330">
    <property type="entry name" value="SNF2_N"/>
</dbReference>
<evidence type="ECO:0000256" key="4">
    <source>
        <dbReference type="ARBA" id="ARBA00023242"/>
    </source>
</evidence>
<keyword evidence="2" id="KW-0547">Nucleotide-binding</keyword>
<feature type="coiled-coil region" evidence="5">
    <location>
        <begin position="2335"/>
        <end position="2362"/>
    </location>
</feature>
<dbReference type="EMBL" id="OZ023711">
    <property type="protein sequence ID" value="CAK9859038.1"/>
    <property type="molecule type" value="Genomic_DNA"/>
</dbReference>
<dbReference type="Pfam" id="PF00385">
    <property type="entry name" value="Chromo"/>
    <property type="match status" value="1"/>
</dbReference>
<dbReference type="CDD" id="cd05162">
    <property type="entry name" value="PWWP"/>
    <property type="match status" value="1"/>
</dbReference>
<comment type="subcellular location">
    <subcellularLocation>
        <location evidence="1">Nucleus</location>
    </subcellularLocation>
</comment>
<dbReference type="InterPro" id="IPR023780">
    <property type="entry name" value="Chromo_domain"/>
</dbReference>
<feature type="compositionally biased region" description="Polar residues" evidence="6">
    <location>
        <begin position="1383"/>
        <end position="1400"/>
    </location>
</feature>
<feature type="compositionally biased region" description="Polar residues" evidence="6">
    <location>
        <begin position="2562"/>
        <end position="2574"/>
    </location>
</feature>
<dbReference type="PANTHER" id="PTHR45623">
    <property type="entry name" value="CHROMODOMAIN-HELICASE-DNA-BINDING PROTEIN 3-RELATED-RELATED"/>
    <property type="match status" value="1"/>
</dbReference>
<feature type="region of interest" description="Disordered" evidence="6">
    <location>
        <begin position="119"/>
        <end position="217"/>
    </location>
</feature>
<sequence>MVCSPLQLWMDRGNALEGTQQTQSSSYVIGEVIQGWKGEEDEYVDIDSSDDDNKKGTTNQSSRDLIGEERHQDDGVAESQASIGPSHWPSKHGRLFQGPISVMHVNEQVIPCESHKCVGLSHDGSSKLESGDKRESKAERNLQISMKRKMPDSDHPSTSNVVKHLRTGTSGIRGANDRARSQNCDQMEREASMALGKRKLPSGSFSSEQGSPPTRNKLKGFAVGEKEQEAMNHKHQVEVSPSLEPTMTESSNIRSRLVWVKCAVNGKLWWPAMRITEKEVPSEIFNQLSPVEGKIVSLFCVSNDLQFQVIAKRRCIRPFGHFYNTWKSQTTSLGFVAAVNEAHRLFSSSSDHCLSGSANEIADGGDNMLGEQMPEMISGRSEDISDQGREKQEVVKYCLVNGEDRSLGNADVHVENEDGCSSGQKSLPLPQELSVAANKAQVGEREEGEMCSGEQMPEMISGRSKDISDQERGKQEVEKYCLAYEEDRSCGNANGHIEDEEECTSRQNALPLTQEISVAANKAQVEEREEGEVGSQDVDEVESAQASGERDVQVKSNGCTQTRRFAVANRNIMTGDEIEYTRNLDGHIESLDNYSGVQNPSSLPREISVAVNGGQLKEKAEEVKGSQDMDEVGIACALGGRDVENKSNVDTQDTEFADANTRIDNEIEHALKLNRMKANLSNGILGIASEQTMRRSEDSLDNKNDIGCPPVGVLPQIVQHMNPTHLVGSSEPNVAIFPFAPDLGSEGSKDPDVELEEGELVPQWQDSFLDDQSTGSEPKHPIEKPSPGASQLEALVSADFPVCKQLQNRKHQGKSVVSWTDGCRSYEVAKTRAEMRTCDSDSGGVQRKGNIVEKIWAVREVVAGASSNRLAYCSRIGEPLGENSGLLRIDKDRTKRDSNVTKPVEAVTTCTQLQRVTPLHVMNGPTAGTRLEQLREPNSCPQQIVQGYLDSHCEALSGGRAKEYFVKWNSLSHAHNTWVSEAELTRFSPKELSHFQNLLAQEEVINWNPEWARPECVLLKRKCRSLEHNHGGAESDCRDKEMKDTFEWYVKWVGLGYEDCTWECEDSGVLAAPGASKLFSAYEKRTESARQRTTRERVQEAETLRERPLVNIKSQPDWIPGRLWHQNHLRALNQLQEWWHGHKNAIMIDQSNQENIVATILFLVSLQEEFQVVLPSLIVVDAGLIASWESELKLWTTQVDFINYTSESTDAREFIQQAEFNFPNGPIKPQMILTTFEVLNSDMEILKTLHWEVLVVSELKSYYRPFSQIKTEFRLLLLSEPLKTNVEELSQYVAFLEPWKSLVMHGQDEGTQVAELQRRLSGRVGMRGTGLPELKKVTDAELHKTPLVSDKQRNEGKETGAPEVNGTGESHQGMDSKTLDSMPMTTTPADPGVSDNTGSTEAEAGGQETKKMTEKREKAVNDRTESFHETSPCISFPPDALKVTTKEPEKTPNISNRLSMQMAINHTQKRKEVIGREGQSNYMLEMKNLLTRLCNILQLPENITKWAHKLLVHISQSSRLLKKEKSLYEIVALHLCLCWVAGNDLHYPLDISGTIASAEAEWKFLYSNVQLQQLIFQKVKKLCATYRRPLPSELVPLVPNNQCVSMCKAEPLILPLNPTAAVQEILPAPSTLVTFAPNSISGEKNRQMPSPKPEVNHSSDMTLRQLHSYSAGCAESLQAHRDTNHVTIVQELEKGCAQQPSPSLKPGSETTLMVRESQPDCGSQLVVEESQQESLRVLNIQPSSLQPDISSLLPTSASMGRLSQAQQVATMAGDQIAFGTSNQPPSLSCSAVLAPQATIYETLQIEFPEAITSENQRLEEAQVITAAAQEDDAQLVQSAADETEKLNSQPSVQLPQARSETQHLEVEGLTGAAQQEDAQLMCSITDESEELNPQPLLPSSFTQLPQTAPSETQQLEVDGLMGAAQEENSQVICPIVTGTAKLDSQPLFPSSFIQLPWATTSETQQLEPEDLTATAQEEDAQIMCHRVCETETLDSQPTTQLLATMSGKVDFSKELNVQITRISKEGIPSANDTVTRADALQSRPPLVSTQPSVSCLPQSQVLPANGVQLDALQHEFIRILGKQLRDDRRLILKGQEKEGEMLRRWLDHGMALLQRVFDRACLDIRAMYSTPGPLIEAQHKQFEGQMSALQLQGANDRKTMEDRHSSDLQKLLKLYKAQARHVREVRDPNNFPGSSDGLVEKVNTLRDYYIRILASGQKGDESTNHLAAWSTLLCDRQPATSVLRATEFQPPLCVPPSTGISPNAPPPSLQHLAQYPRTHQAQVSPWVHNNQNAQPFTNMGLSGSFLPVARPTSSPSLGFPSPLAAPDARPSHILIDSLLRAREKLCKELEQLKCVYDEQSQQIKGEYDREADLLHKKYEALLTEEHRTFSLKQQVIQQNIAKVERNRQLAEALKLRELLVQPVDLEGTPTWPVSPMYRPTTVSQVSPTTAPVQQLPHQQLSSASIRQGLVAPMPTLRAMHRKQASRTISTGSDQPRRPEDSAVMTAGAVVLSASPRGPTEQPRVMSMQTETNPESVQPANTQRPAQRPAAVMELPDLDRRNSSNTAAQTATGPSFWSDAVLIELSDSGEE</sequence>
<dbReference type="InterPro" id="IPR016197">
    <property type="entry name" value="Chromo-like_dom_sf"/>
</dbReference>
<dbReference type="SMART" id="SM00298">
    <property type="entry name" value="CHROMO"/>
    <property type="match status" value="2"/>
</dbReference>
<dbReference type="SUPFAM" id="SSF52540">
    <property type="entry name" value="P-loop containing nucleoside triphosphate hydrolases"/>
    <property type="match status" value="1"/>
</dbReference>
<dbReference type="PANTHER" id="PTHR45623:SF13">
    <property type="entry name" value="HELICASE PROTEIN MOM1"/>
    <property type="match status" value="1"/>
</dbReference>
<feature type="compositionally biased region" description="Basic and acidic residues" evidence="6">
    <location>
        <begin position="124"/>
        <end position="140"/>
    </location>
</feature>
<feature type="region of interest" description="Disordered" evidence="6">
    <location>
        <begin position="768"/>
        <end position="788"/>
    </location>
</feature>
<dbReference type="Pfam" id="PF25029">
    <property type="entry name" value="MOM1"/>
    <property type="match status" value="1"/>
</dbReference>
<dbReference type="PROSITE" id="PS50013">
    <property type="entry name" value="CHROMO_2"/>
    <property type="match status" value="2"/>
</dbReference>
<proteinExistence type="predicted"/>
<dbReference type="InterPro" id="IPR056882">
    <property type="entry name" value="MOM1_dom"/>
</dbReference>
<evidence type="ECO:0000256" key="5">
    <source>
        <dbReference type="SAM" id="Coils"/>
    </source>
</evidence>
<feature type="region of interest" description="Disordered" evidence="6">
    <location>
        <begin position="1336"/>
        <end position="1435"/>
    </location>
</feature>
<feature type="compositionally biased region" description="Polar residues" evidence="6">
    <location>
        <begin position="203"/>
        <end position="214"/>
    </location>
</feature>
<feature type="region of interest" description="Disordered" evidence="6">
    <location>
        <begin position="1837"/>
        <end position="1860"/>
    </location>
</feature>
<feature type="region of interest" description="Disordered" evidence="6">
    <location>
        <begin position="44"/>
        <end position="94"/>
    </location>
</feature>
<gene>
    <name evidence="8" type="ORF">CSSPJE1EN2_LOCUS2033</name>
</gene>
<accession>A0ABP1A924</accession>
<name>A0ABP1A924_9BRYO</name>